<comment type="caution">
    <text evidence="4">The sequence shown here is derived from an EMBL/GenBank/DDBJ whole genome shotgun (WGS) entry which is preliminary data.</text>
</comment>
<evidence type="ECO:0000313" key="4">
    <source>
        <dbReference type="EMBL" id="RNA28793.1"/>
    </source>
</evidence>
<dbReference type="STRING" id="10195.A0A3M7RYZ2"/>
<dbReference type="InterPro" id="IPR036859">
    <property type="entry name" value="CAP-Gly_dom_sf"/>
</dbReference>
<dbReference type="Gene3D" id="2.30.30.190">
    <property type="entry name" value="CAP Gly-rich-like domain"/>
    <property type="match status" value="1"/>
</dbReference>
<keyword evidence="5" id="KW-1185">Reference proteome</keyword>
<dbReference type="OrthoDB" id="2130750at2759"/>
<dbReference type="Pfam" id="PF01302">
    <property type="entry name" value="CAP_GLY"/>
    <property type="match status" value="1"/>
</dbReference>
<reference evidence="4 5" key="1">
    <citation type="journal article" date="2018" name="Sci. Rep.">
        <title>Genomic signatures of local adaptation to the degree of environmental predictability in rotifers.</title>
        <authorList>
            <person name="Franch-Gras L."/>
            <person name="Hahn C."/>
            <person name="Garcia-Roger E.M."/>
            <person name="Carmona M.J."/>
            <person name="Serra M."/>
            <person name="Gomez A."/>
        </authorList>
    </citation>
    <scope>NUCLEOTIDE SEQUENCE [LARGE SCALE GENOMIC DNA]</scope>
    <source>
        <strain evidence="4">HYR1</strain>
    </source>
</reference>
<dbReference type="SUPFAM" id="SSF74924">
    <property type="entry name" value="Cap-Gly domain"/>
    <property type="match status" value="1"/>
</dbReference>
<dbReference type="PROSITE" id="PS50245">
    <property type="entry name" value="CAP_GLY_2"/>
    <property type="match status" value="1"/>
</dbReference>
<organism evidence="4 5">
    <name type="scientific">Brachionus plicatilis</name>
    <name type="common">Marine rotifer</name>
    <name type="synonym">Brachionus muelleri</name>
    <dbReference type="NCBI Taxonomy" id="10195"/>
    <lineage>
        <taxon>Eukaryota</taxon>
        <taxon>Metazoa</taxon>
        <taxon>Spiralia</taxon>
        <taxon>Gnathifera</taxon>
        <taxon>Rotifera</taxon>
        <taxon>Eurotatoria</taxon>
        <taxon>Monogononta</taxon>
        <taxon>Pseudotrocha</taxon>
        <taxon>Ploima</taxon>
        <taxon>Brachionidae</taxon>
        <taxon>Brachionus</taxon>
    </lineage>
</organism>
<dbReference type="SMART" id="SM01052">
    <property type="entry name" value="CAP_GLY"/>
    <property type="match status" value="1"/>
</dbReference>
<evidence type="ECO:0000313" key="5">
    <source>
        <dbReference type="Proteomes" id="UP000276133"/>
    </source>
</evidence>
<feature type="region of interest" description="Disordered" evidence="2">
    <location>
        <begin position="379"/>
        <end position="523"/>
    </location>
</feature>
<sequence>MPSEENRDVIDDLVENVVKPEKSYNSQSLSALSFARDKGDQKRTRIKSIDDSLVINMVQSEVEEDEDERTKTDVTVKRNTKSSYQDSDVSSSSQSENLSSSLSLAVKQETEDYGLVPSRNEVKNNDYLNVLKYELKEKDLDIVQLQKEINELQLENKMLKAKIPLYSTQFDLLKDETAKTMDINNPYIKEMLVFKREKDVAMEELMKAQDTVSRMTMEKNCKTIDMFDPNSPEIMKKKLKTYERQIKELEAENEKYSTELTKCEKNMSLLKQENAEIRAKIGENKILFEREQGLLIDLADLKNELKKLKQANGQLLEVNKCLVEELNFRQEQLPTQQQDGITTSTQTPVEQIEVTKSKKSHNNNASDDDLNTTYCIQQNSDLKKAPKQHNYPTRSGYETNQSKHNLSRTDDTIINNFRPFSHTGFHSHQPNHVSLSPKKYQSQRPADYEYETHYHQTRNIDPYHSPARHSRQSYSRYEEQHEYFKPDSSDSLSSNKTRETRSKSLRQYSSNETEEDEYEDKKKKSLKINVMRDIKSAQKLKLKRDEISGYKNYQNEYRKKNRQPEEQPRRESGLRRSMTFSSKGSKNIYEFESDLNSTPSASQNNLYNPNYPDDECEYISRMVPSRSKSVDRVTAMERKFMENRDDEINQRELMAKKRPFVPGKPDDIRIGDVIKFSRPGGKISKGMVKYIGPLPERSDVYFGLELDTEEGKHDGIYNDKRYFQARPNKGVFVSFSKVVMAWG</sequence>
<feature type="region of interest" description="Disordered" evidence="2">
    <location>
        <begin position="21"/>
        <end position="43"/>
    </location>
</feature>
<feature type="region of interest" description="Disordered" evidence="2">
    <location>
        <begin position="60"/>
        <end position="102"/>
    </location>
</feature>
<feature type="compositionally biased region" description="Polar residues" evidence="2">
    <location>
        <begin position="424"/>
        <end position="444"/>
    </location>
</feature>
<feature type="compositionally biased region" description="Basic and acidic residues" evidence="2">
    <location>
        <begin position="476"/>
        <end position="488"/>
    </location>
</feature>
<dbReference type="Proteomes" id="UP000276133">
    <property type="component" value="Unassembled WGS sequence"/>
</dbReference>
<name>A0A3M7RYZ2_BRAPC</name>
<keyword evidence="1" id="KW-0175">Coiled coil</keyword>
<dbReference type="EMBL" id="REGN01002340">
    <property type="protein sequence ID" value="RNA28793.1"/>
    <property type="molecule type" value="Genomic_DNA"/>
</dbReference>
<accession>A0A3M7RYZ2</accession>
<dbReference type="AlphaFoldDB" id="A0A3M7RYZ2"/>
<feature type="domain" description="CAP-Gly" evidence="3">
    <location>
        <begin position="692"/>
        <end position="734"/>
    </location>
</feature>
<proteinExistence type="predicted"/>
<feature type="compositionally biased region" description="Low complexity" evidence="2">
    <location>
        <begin position="82"/>
        <end position="102"/>
    </location>
</feature>
<feature type="coiled-coil region" evidence="1">
    <location>
        <begin position="128"/>
        <end position="162"/>
    </location>
</feature>
<evidence type="ECO:0000259" key="3">
    <source>
        <dbReference type="PROSITE" id="PS50245"/>
    </source>
</evidence>
<dbReference type="InterPro" id="IPR000938">
    <property type="entry name" value="CAP-Gly_domain"/>
</dbReference>
<evidence type="ECO:0000256" key="1">
    <source>
        <dbReference type="SAM" id="Coils"/>
    </source>
</evidence>
<gene>
    <name evidence="4" type="ORF">BpHYR1_007027</name>
</gene>
<feature type="compositionally biased region" description="Polar residues" evidence="2">
    <location>
        <begin position="390"/>
        <end position="404"/>
    </location>
</feature>
<feature type="coiled-coil region" evidence="1">
    <location>
        <begin position="232"/>
        <end position="318"/>
    </location>
</feature>
<feature type="compositionally biased region" description="Basic and acidic residues" evidence="2">
    <location>
        <begin position="556"/>
        <end position="574"/>
    </location>
</feature>
<evidence type="ECO:0000256" key="2">
    <source>
        <dbReference type="SAM" id="MobiDB-lite"/>
    </source>
</evidence>
<protein>
    <submittedName>
        <fullName evidence="4">CAP-Gly domain-containing linker 1-like isoform X3</fullName>
    </submittedName>
</protein>
<feature type="region of interest" description="Disordered" evidence="2">
    <location>
        <begin position="553"/>
        <end position="579"/>
    </location>
</feature>